<dbReference type="EMBL" id="JABSTQ010009115">
    <property type="protein sequence ID" value="KAG0432799.1"/>
    <property type="molecule type" value="Genomic_DNA"/>
</dbReference>
<name>A0AC60QFA8_IXOPE</name>
<protein>
    <submittedName>
        <fullName evidence="1">Uncharacterized protein</fullName>
    </submittedName>
</protein>
<evidence type="ECO:0000313" key="2">
    <source>
        <dbReference type="Proteomes" id="UP000805193"/>
    </source>
</evidence>
<proteinExistence type="predicted"/>
<evidence type="ECO:0000313" key="1">
    <source>
        <dbReference type="EMBL" id="KAG0432799.1"/>
    </source>
</evidence>
<organism evidence="1 2">
    <name type="scientific">Ixodes persulcatus</name>
    <name type="common">Taiga tick</name>
    <dbReference type="NCBI Taxonomy" id="34615"/>
    <lineage>
        <taxon>Eukaryota</taxon>
        <taxon>Metazoa</taxon>
        <taxon>Ecdysozoa</taxon>
        <taxon>Arthropoda</taxon>
        <taxon>Chelicerata</taxon>
        <taxon>Arachnida</taxon>
        <taxon>Acari</taxon>
        <taxon>Parasitiformes</taxon>
        <taxon>Ixodida</taxon>
        <taxon>Ixodoidea</taxon>
        <taxon>Ixodidae</taxon>
        <taxon>Ixodinae</taxon>
        <taxon>Ixodes</taxon>
    </lineage>
</organism>
<reference evidence="1 2" key="1">
    <citation type="journal article" date="2020" name="Cell">
        <title>Large-Scale Comparative Analyses of Tick Genomes Elucidate Their Genetic Diversity and Vector Capacities.</title>
        <authorList>
            <consortium name="Tick Genome and Microbiome Consortium (TIGMIC)"/>
            <person name="Jia N."/>
            <person name="Wang J."/>
            <person name="Shi W."/>
            <person name="Du L."/>
            <person name="Sun Y."/>
            <person name="Zhan W."/>
            <person name="Jiang J.F."/>
            <person name="Wang Q."/>
            <person name="Zhang B."/>
            <person name="Ji P."/>
            <person name="Bell-Sakyi L."/>
            <person name="Cui X.M."/>
            <person name="Yuan T.T."/>
            <person name="Jiang B.G."/>
            <person name="Yang W.F."/>
            <person name="Lam T.T."/>
            <person name="Chang Q.C."/>
            <person name="Ding S.J."/>
            <person name="Wang X.J."/>
            <person name="Zhu J.G."/>
            <person name="Ruan X.D."/>
            <person name="Zhao L."/>
            <person name="Wei J.T."/>
            <person name="Ye R.Z."/>
            <person name="Que T.C."/>
            <person name="Du C.H."/>
            <person name="Zhou Y.H."/>
            <person name="Cheng J.X."/>
            <person name="Dai P.F."/>
            <person name="Guo W.B."/>
            <person name="Han X.H."/>
            <person name="Huang E.J."/>
            <person name="Li L.F."/>
            <person name="Wei W."/>
            <person name="Gao Y.C."/>
            <person name="Liu J.Z."/>
            <person name="Shao H.Z."/>
            <person name="Wang X."/>
            <person name="Wang C.C."/>
            <person name="Yang T.C."/>
            <person name="Huo Q.B."/>
            <person name="Li W."/>
            <person name="Chen H.Y."/>
            <person name="Chen S.E."/>
            <person name="Zhou L.G."/>
            <person name="Ni X.B."/>
            <person name="Tian J.H."/>
            <person name="Sheng Y."/>
            <person name="Liu T."/>
            <person name="Pan Y.S."/>
            <person name="Xia L.Y."/>
            <person name="Li J."/>
            <person name="Zhao F."/>
            <person name="Cao W.C."/>
        </authorList>
    </citation>
    <scope>NUCLEOTIDE SEQUENCE [LARGE SCALE GENOMIC DNA]</scope>
    <source>
        <strain evidence="1">Iper-2018</strain>
    </source>
</reference>
<accession>A0AC60QFA8</accession>
<sequence length="178" mass="19800">MDALNLLTKCVPWTTAVLLWTLNEATCWTLDDRLVTSYRASSNTDVSEEYEPTSGFAQHPPNDNSTTTATKATKTANPFLLVALVVSALLVLVLTFAYLIRKHEPQDDDPNINFQHQQSNVGFEPDSEANSSMTRLPPSYDDVVKVPWTIWAATQQQGTGATPPPSYEDVHKMFPFPK</sequence>
<gene>
    <name evidence="1" type="ORF">HPB47_020503</name>
</gene>
<keyword evidence="2" id="KW-1185">Reference proteome</keyword>
<comment type="caution">
    <text evidence="1">The sequence shown here is derived from an EMBL/GenBank/DDBJ whole genome shotgun (WGS) entry which is preliminary data.</text>
</comment>
<dbReference type="Proteomes" id="UP000805193">
    <property type="component" value="Unassembled WGS sequence"/>
</dbReference>